<dbReference type="Pfam" id="PF02423">
    <property type="entry name" value="OCD_Mu_crystall"/>
    <property type="match status" value="1"/>
</dbReference>
<dbReference type="PANTHER" id="PTHR13812:SF19">
    <property type="entry name" value="KETIMINE REDUCTASE MU-CRYSTALLIN"/>
    <property type="match status" value="1"/>
</dbReference>
<dbReference type="Gene3D" id="3.30.1780.10">
    <property type="entry name" value="ornithine cyclodeaminase, domain 1"/>
    <property type="match status" value="1"/>
</dbReference>
<gene>
    <name evidence="1" type="ORF">L2725_01060</name>
</gene>
<dbReference type="InterPro" id="IPR003462">
    <property type="entry name" value="ODC_Mu_crystall"/>
</dbReference>
<dbReference type="RefSeq" id="WP_249247213.1">
    <property type="nucleotide sequence ID" value="NZ_JAKIKT010000001.1"/>
</dbReference>
<dbReference type="SUPFAM" id="SSF51735">
    <property type="entry name" value="NAD(P)-binding Rossmann-fold domains"/>
    <property type="match status" value="1"/>
</dbReference>
<comment type="caution">
    <text evidence="1">The sequence shown here is derived from an EMBL/GenBank/DDBJ whole genome shotgun (WGS) entry which is preliminary data.</text>
</comment>
<dbReference type="InterPro" id="IPR036291">
    <property type="entry name" value="NAD(P)-bd_dom_sf"/>
</dbReference>
<dbReference type="Gene3D" id="3.40.50.720">
    <property type="entry name" value="NAD(P)-binding Rossmann-like Domain"/>
    <property type="match status" value="1"/>
</dbReference>
<proteinExistence type="predicted"/>
<keyword evidence="2" id="KW-1185">Reference proteome</keyword>
<dbReference type="PANTHER" id="PTHR13812">
    <property type="entry name" value="KETIMINE REDUCTASE MU-CRYSTALLIN"/>
    <property type="match status" value="1"/>
</dbReference>
<organism evidence="1 2">
    <name type="scientific">Shewanella corallii</name>
    <dbReference type="NCBI Taxonomy" id="560080"/>
    <lineage>
        <taxon>Bacteria</taxon>
        <taxon>Pseudomonadati</taxon>
        <taxon>Pseudomonadota</taxon>
        <taxon>Gammaproteobacteria</taxon>
        <taxon>Alteromonadales</taxon>
        <taxon>Shewanellaceae</taxon>
        <taxon>Shewanella</taxon>
    </lineage>
</organism>
<dbReference type="EMBL" id="JAKIKT010000001">
    <property type="protein sequence ID" value="MCL2912384.1"/>
    <property type="molecule type" value="Genomic_DNA"/>
</dbReference>
<sequence length="320" mass="34687">MKIIDKQQVVTSLNYDALLPALKKSFGGSFSMPRRQVFELAPGDPAHNAFAVLPAWDEEVIGVKSFTYFPENARDGFDSLYSKIMLFDRRHGVPLALVDGTSVTLWRTSAVSALAADFLARPDAKHLVFFGTGNLASYMIKAHLSVRDYNKVTIIGRNADKVSSLVARLSEELPDISFVSGASTQEIISSADTISCATGSPEPLFNGDWLSPGTHVDLIGNHHAHCRECDTATLVRSRVYVDSKTNVLNEAGELLIPIAEGVFEAEQICGEMADLCASQVGGRTLGRKSDEEITLFKSVGTALSDLVAANLVYKLAARFD</sequence>
<name>A0ABT0N1S6_9GAMM</name>
<accession>A0ABT0N1S6</accession>
<reference evidence="1 2" key="1">
    <citation type="submission" date="2022-01" db="EMBL/GenBank/DDBJ databases">
        <title>Whole genome-based taxonomy of the Shewanellaceae.</title>
        <authorList>
            <person name="Martin-Rodriguez A.J."/>
        </authorList>
    </citation>
    <scope>NUCLEOTIDE SEQUENCE [LARGE SCALE GENOMIC DNA]</scope>
    <source>
        <strain evidence="1 2">DSM 21332</strain>
    </source>
</reference>
<evidence type="ECO:0000313" key="2">
    <source>
        <dbReference type="Proteomes" id="UP001202831"/>
    </source>
</evidence>
<dbReference type="NCBIfam" id="NF004793">
    <property type="entry name" value="PRK06141.1"/>
    <property type="match status" value="1"/>
</dbReference>
<protein>
    <submittedName>
        <fullName evidence="1">Ornithine cyclodeaminase family protein</fullName>
    </submittedName>
</protein>
<dbReference type="PIRSF" id="PIRSF001439">
    <property type="entry name" value="CryM"/>
    <property type="match status" value="1"/>
</dbReference>
<dbReference type="Proteomes" id="UP001202831">
    <property type="component" value="Unassembled WGS sequence"/>
</dbReference>
<dbReference type="InterPro" id="IPR023401">
    <property type="entry name" value="ODC_N"/>
</dbReference>
<evidence type="ECO:0000313" key="1">
    <source>
        <dbReference type="EMBL" id="MCL2912384.1"/>
    </source>
</evidence>